<dbReference type="Pfam" id="PF02837">
    <property type="entry name" value="Glyco_hydro_2_N"/>
    <property type="match status" value="1"/>
</dbReference>
<feature type="domain" description="Glycoside hydrolase family 2 immunoglobulin-like beta-sandwich" evidence="4">
    <location>
        <begin position="178"/>
        <end position="303"/>
    </location>
</feature>
<dbReference type="InterPro" id="IPR008979">
    <property type="entry name" value="Galactose-bd-like_sf"/>
</dbReference>
<dbReference type="Pfam" id="PF00703">
    <property type="entry name" value="Glyco_hydro_2"/>
    <property type="match status" value="1"/>
</dbReference>
<comment type="caution">
    <text evidence="7">The sequence shown here is derived from an EMBL/GenBank/DDBJ whole genome shotgun (WGS) entry which is preliminary data.</text>
</comment>
<evidence type="ECO:0000259" key="5">
    <source>
        <dbReference type="Pfam" id="PF02836"/>
    </source>
</evidence>
<dbReference type="AlphaFoldDB" id="A0AAP3E5R9"/>
<evidence type="ECO:0000259" key="4">
    <source>
        <dbReference type="Pfam" id="PF00703"/>
    </source>
</evidence>
<dbReference type="InterPro" id="IPR006104">
    <property type="entry name" value="Glyco_hydro_2_N"/>
</dbReference>
<dbReference type="GO" id="GO:0005975">
    <property type="term" value="P:carbohydrate metabolic process"/>
    <property type="evidence" value="ECO:0007669"/>
    <property type="project" value="InterPro"/>
</dbReference>
<dbReference type="SUPFAM" id="SSF49785">
    <property type="entry name" value="Galactose-binding domain-like"/>
    <property type="match status" value="1"/>
</dbReference>
<dbReference type="InterPro" id="IPR051913">
    <property type="entry name" value="GH2_Domain-Containing"/>
</dbReference>
<dbReference type="SUPFAM" id="SSF51445">
    <property type="entry name" value="(Trans)glycosidases"/>
    <property type="match status" value="1"/>
</dbReference>
<dbReference type="PANTHER" id="PTHR42732">
    <property type="entry name" value="BETA-GALACTOSIDASE"/>
    <property type="match status" value="1"/>
</dbReference>
<evidence type="ECO:0000256" key="3">
    <source>
        <dbReference type="ARBA" id="ARBA00023295"/>
    </source>
</evidence>
<dbReference type="SUPFAM" id="SSF49303">
    <property type="entry name" value="beta-Galactosidase/glucuronidase domain"/>
    <property type="match status" value="1"/>
</dbReference>
<dbReference type="Pfam" id="PF02836">
    <property type="entry name" value="Glyco_hydro_2_C"/>
    <property type="match status" value="1"/>
</dbReference>
<keyword evidence="3" id="KW-0326">Glycosidase</keyword>
<dbReference type="InterPro" id="IPR036156">
    <property type="entry name" value="Beta-gal/glucu_dom_sf"/>
</dbReference>
<dbReference type="RefSeq" id="WP_342806923.1">
    <property type="nucleotide sequence ID" value="NZ_JAOPJZ010000002.1"/>
</dbReference>
<dbReference type="PANTHER" id="PTHR42732:SF3">
    <property type="entry name" value="HYDROLASE"/>
    <property type="match status" value="1"/>
</dbReference>
<dbReference type="GO" id="GO:0004553">
    <property type="term" value="F:hydrolase activity, hydrolyzing O-glycosyl compounds"/>
    <property type="evidence" value="ECO:0007669"/>
    <property type="project" value="InterPro"/>
</dbReference>
<dbReference type="InterPro" id="IPR013783">
    <property type="entry name" value="Ig-like_fold"/>
</dbReference>
<dbReference type="InterPro" id="IPR017853">
    <property type="entry name" value="GH"/>
</dbReference>
<evidence type="ECO:0000313" key="8">
    <source>
        <dbReference type="Proteomes" id="UP001321047"/>
    </source>
</evidence>
<dbReference type="InterPro" id="IPR006101">
    <property type="entry name" value="Glyco_hydro_2"/>
</dbReference>
<feature type="domain" description="Glycoside hydrolase family 2 catalytic" evidence="5">
    <location>
        <begin position="306"/>
        <end position="522"/>
    </location>
</feature>
<protein>
    <submittedName>
        <fullName evidence="7">Beta galactosidase jelly roll domain-containing protein</fullName>
    </submittedName>
</protein>
<name>A0AAP3E5R9_9EURY</name>
<gene>
    <name evidence="7" type="ORF">OB919_04770</name>
</gene>
<dbReference type="PRINTS" id="PR00132">
    <property type="entry name" value="GLHYDRLASE2"/>
</dbReference>
<dbReference type="Proteomes" id="UP001321047">
    <property type="component" value="Unassembled WGS sequence"/>
</dbReference>
<evidence type="ECO:0000256" key="1">
    <source>
        <dbReference type="ARBA" id="ARBA00007401"/>
    </source>
</evidence>
<feature type="domain" description="Glycosyl hydrolases family 2 sugar binding" evidence="6">
    <location>
        <begin position="21"/>
        <end position="176"/>
    </location>
</feature>
<comment type="similarity">
    <text evidence="1">Belongs to the glycosyl hydrolase 2 family.</text>
</comment>
<keyword evidence="2" id="KW-0378">Hydrolase</keyword>
<reference evidence="7 8" key="1">
    <citation type="submission" date="2022-09" db="EMBL/GenBank/DDBJ databases">
        <title>Enrichment on poylsaccharides allowed isolation of novel metabolic and taxonomic groups of Haloarchaea.</title>
        <authorList>
            <person name="Sorokin D.Y."/>
            <person name="Elcheninov A.G."/>
            <person name="Khizhniak T.V."/>
            <person name="Kolganova T.V."/>
            <person name="Kublanov I.V."/>
        </authorList>
    </citation>
    <scope>NUCLEOTIDE SEQUENCE [LARGE SCALE GENOMIC DNA]</scope>
    <source>
        <strain evidence="7 8">AArc-curdl1</strain>
    </source>
</reference>
<dbReference type="Gene3D" id="2.60.40.10">
    <property type="entry name" value="Immunoglobulins"/>
    <property type="match status" value="1"/>
</dbReference>
<dbReference type="Gene3D" id="2.60.120.260">
    <property type="entry name" value="Galactose-binding domain-like"/>
    <property type="match status" value="1"/>
</dbReference>
<accession>A0AAP3E5R9</accession>
<evidence type="ECO:0000256" key="2">
    <source>
        <dbReference type="ARBA" id="ARBA00022801"/>
    </source>
</evidence>
<evidence type="ECO:0000259" key="6">
    <source>
        <dbReference type="Pfam" id="PF02837"/>
    </source>
</evidence>
<dbReference type="EMBL" id="JAOPJZ010000002">
    <property type="protein sequence ID" value="MCU4751300.1"/>
    <property type="molecule type" value="Genomic_DNA"/>
</dbReference>
<keyword evidence="8" id="KW-1185">Reference proteome</keyword>
<organism evidence="7 8">
    <name type="scientific">Natronosalvus hydrolyticus</name>
    <dbReference type="NCBI Taxonomy" id="2979988"/>
    <lineage>
        <taxon>Archaea</taxon>
        <taxon>Methanobacteriati</taxon>
        <taxon>Methanobacteriota</taxon>
        <taxon>Stenosarchaea group</taxon>
        <taxon>Halobacteria</taxon>
        <taxon>Halobacteriales</taxon>
        <taxon>Natrialbaceae</taxon>
        <taxon>Natronosalvus</taxon>
    </lineage>
</organism>
<dbReference type="Gene3D" id="3.20.20.80">
    <property type="entry name" value="Glycosidases"/>
    <property type="match status" value="1"/>
</dbReference>
<dbReference type="InterPro" id="IPR006103">
    <property type="entry name" value="Glyco_hydro_2_cat"/>
</dbReference>
<sequence>MTTEPNPDDHSDDRAPLRYERSLNGSWEFLTDPERSGRSRGWDEPDAVWPARAHTVTVPRVWQEDDAYRSYTGTAWYRRSFDLENVPEETHAFLRFDAVDYETTVWLNGERVGENRGGYLPFEFDITDSLNAGENHIIVCVTDPEDLSEIPHGKQGDPWYTRISGIWQSVTLAFRPETRIVDVRVTPDLENDQAKVAFEIVPGPADPNVVSATLEARLDGAVDAQMTVPVTASDANRGDDGDSDAETHTDAYADESTIEMSAVLCFDDPVYWSPDNPTLYDISVTLERNNSVVDRYNDTFGMRSFETRNGEFLLNGDPITIRGVLEQGYYPETFYRPHDENAFTAEIDLASDLGFNLIRKHVKPAHPDFLEAADRMGMLVWQEPANPTRYTDRSRTEVRGQLEALIDRDYNRPSVVVWSLYNEEWGIGHHDIEETLWTDVEKQRFLAECYEWVQSVDPTRVICDNSGWAHVATDINDYHRYYVSPDQASQWAADVTHICHNPGDNYATVEFDEPDAPIVISELGTWGLPDVDDLREHYGGDPHWFDHEFLVEALKRPDGIDDRFQRTTLPDVFDDYTDLSAAWQRREFTSIKHLIEELRIRESMGGYVLTELSDTEWEFNGLVTAYRESKSFLSAFSAVNDELAVVLRPESHVAWVGGEKHLELYVVNDGRRTVTGTLEWTFAERTATKAVSVPANGATSVSTTIPVAMAVSESDTLSESTEPVVQTVDLVATFVPDNSNTTDGIPTVSTSEPITVVDASRKQTPEATVYAEGLFASRLAEAGVPVTHSLSGNVDVAVTSDITTRIEDFATSGGAVIQVPNRDGEMHATGPFSYRLLPQPANWNTAAGFYYQDSPLLADICDDRTLGWELEGCYPHVVGAELNPSVDRVHVGYVEGWIANWGSPLVIRGYGKGSMTALTFRLAHQYGRHPVGTLLCDRLLRWLSDRQ</sequence>
<proteinExistence type="inferred from homology"/>
<evidence type="ECO:0000313" key="7">
    <source>
        <dbReference type="EMBL" id="MCU4751300.1"/>
    </source>
</evidence>
<dbReference type="InterPro" id="IPR006102">
    <property type="entry name" value="Ig-like_GH2"/>
</dbReference>